<keyword evidence="11" id="KW-0472">Membrane</keyword>
<dbReference type="GO" id="GO:0046872">
    <property type="term" value="F:metal ion binding"/>
    <property type="evidence" value="ECO:0007669"/>
    <property type="project" value="UniProtKB-KW"/>
</dbReference>
<dbReference type="PANTHER" id="PTHR11601">
    <property type="entry name" value="CYSTEINE DESULFURYLASE FAMILY MEMBER"/>
    <property type="match status" value="1"/>
</dbReference>
<protein>
    <recommendedName>
        <fullName evidence="3">cysteine desulfurase</fullName>
        <ecNumber evidence="3">2.8.1.7</ecNumber>
    </recommendedName>
</protein>
<dbReference type="SUPFAM" id="SSF53383">
    <property type="entry name" value="PLP-dependent transferases"/>
    <property type="match status" value="1"/>
</dbReference>
<feature type="transmembrane region" description="Helical" evidence="11">
    <location>
        <begin position="13"/>
        <end position="33"/>
    </location>
</feature>
<evidence type="ECO:0000256" key="8">
    <source>
        <dbReference type="ARBA" id="ARBA00023014"/>
    </source>
</evidence>
<dbReference type="InterPro" id="IPR015421">
    <property type="entry name" value="PyrdxlP-dep_Trfase_major"/>
</dbReference>
<dbReference type="PIRSF" id="PIRSF005572">
    <property type="entry name" value="NifS"/>
    <property type="match status" value="1"/>
</dbReference>
<dbReference type="PROSITE" id="PS00595">
    <property type="entry name" value="AA_TRANSFER_CLASS_5"/>
    <property type="match status" value="1"/>
</dbReference>
<accession>A0A346E0D2</accession>
<dbReference type="KEGG" id="vfg:C9I84_031"/>
<evidence type="ECO:0000256" key="11">
    <source>
        <dbReference type="SAM" id="Phobius"/>
    </source>
</evidence>
<evidence type="ECO:0000256" key="1">
    <source>
        <dbReference type="ARBA" id="ARBA00001933"/>
    </source>
</evidence>
<dbReference type="InterPro" id="IPR016454">
    <property type="entry name" value="Cysteine_dSase"/>
</dbReference>
<keyword evidence="11" id="KW-1133">Transmembrane helix</keyword>
<dbReference type="GO" id="GO:0051536">
    <property type="term" value="F:iron-sulfur cluster binding"/>
    <property type="evidence" value="ECO:0007669"/>
    <property type="project" value="UniProtKB-KW"/>
</dbReference>
<organism evidence="13 14">
    <name type="scientific">Candidatus Vidania fulgoroideorum</name>
    <dbReference type="NCBI Taxonomy" id="881286"/>
    <lineage>
        <taxon>Bacteria</taxon>
        <taxon>Pseudomonadati</taxon>
        <taxon>Pseudomonadota</taxon>
        <taxon>Betaproteobacteria</taxon>
        <taxon>Candidatus Vidania</taxon>
    </lineage>
</organism>
<dbReference type="InterPro" id="IPR015422">
    <property type="entry name" value="PyrdxlP-dep_Trfase_small"/>
</dbReference>
<evidence type="ECO:0000313" key="14">
    <source>
        <dbReference type="Proteomes" id="UP000257084"/>
    </source>
</evidence>
<gene>
    <name evidence="13" type="ORF">C9I84_031</name>
</gene>
<dbReference type="InterPro" id="IPR015424">
    <property type="entry name" value="PyrdxlP-dep_Trfase"/>
</dbReference>
<dbReference type="Gene3D" id="3.90.1150.10">
    <property type="entry name" value="Aspartate Aminotransferase, domain 1"/>
    <property type="match status" value="1"/>
</dbReference>
<keyword evidence="5" id="KW-0479">Metal-binding</keyword>
<evidence type="ECO:0000256" key="10">
    <source>
        <dbReference type="RuleBase" id="RU004504"/>
    </source>
</evidence>
<dbReference type="PANTHER" id="PTHR11601:SF34">
    <property type="entry name" value="CYSTEINE DESULFURASE"/>
    <property type="match status" value="1"/>
</dbReference>
<dbReference type="EMBL" id="CP028360">
    <property type="protein sequence ID" value="AXN02437.1"/>
    <property type="molecule type" value="Genomic_DNA"/>
</dbReference>
<keyword evidence="6" id="KW-0663">Pyridoxal phosphate</keyword>
<dbReference type="Pfam" id="PF00266">
    <property type="entry name" value="Aminotran_5"/>
    <property type="match status" value="1"/>
</dbReference>
<dbReference type="EC" id="2.8.1.7" evidence="3"/>
<evidence type="ECO:0000256" key="3">
    <source>
        <dbReference type="ARBA" id="ARBA00012239"/>
    </source>
</evidence>
<dbReference type="GO" id="GO:0031071">
    <property type="term" value="F:cysteine desulfurase activity"/>
    <property type="evidence" value="ECO:0007669"/>
    <property type="project" value="UniProtKB-EC"/>
</dbReference>
<evidence type="ECO:0000256" key="4">
    <source>
        <dbReference type="ARBA" id="ARBA00022679"/>
    </source>
</evidence>
<dbReference type="InterPro" id="IPR020578">
    <property type="entry name" value="Aminotrans_V_PyrdxlP_BS"/>
</dbReference>
<reference evidence="13 14" key="1">
    <citation type="submission" date="2018-03" db="EMBL/GenBank/DDBJ databases">
        <title>A parallel universe: an anciently diverged bacterial symbiosis in a Hawaiian planthopper (Hemiptera: Cixiidae) reveals rearranged nutritional responsibilities.</title>
        <authorList>
            <person name="Bennett G."/>
            <person name="Mao M."/>
        </authorList>
    </citation>
    <scope>NUCLEOTIDE SEQUENCE [LARGE SCALE GENOMIC DNA]</scope>
    <source>
        <strain evidence="13 14">OLIH</strain>
    </source>
</reference>
<evidence type="ECO:0000256" key="9">
    <source>
        <dbReference type="ARBA" id="ARBA00050776"/>
    </source>
</evidence>
<dbReference type="AlphaFoldDB" id="A0A346E0D2"/>
<evidence type="ECO:0000313" key="13">
    <source>
        <dbReference type="EMBL" id="AXN02437.1"/>
    </source>
</evidence>
<name>A0A346E0D2_9PROT</name>
<comment type="cofactor">
    <cofactor evidence="1 10">
        <name>pyridoxal 5'-phosphate</name>
        <dbReference type="ChEBI" id="CHEBI:597326"/>
    </cofactor>
</comment>
<keyword evidence="7" id="KW-0408">Iron</keyword>
<evidence type="ECO:0000256" key="6">
    <source>
        <dbReference type="ARBA" id="ARBA00022898"/>
    </source>
</evidence>
<evidence type="ECO:0000256" key="5">
    <source>
        <dbReference type="ARBA" id="ARBA00022723"/>
    </source>
</evidence>
<keyword evidence="14" id="KW-1185">Reference proteome</keyword>
<comment type="catalytic activity">
    <reaction evidence="9">
        <text>(sulfur carrier)-H + L-cysteine = (sulfur carrier)-SH + L-alanine</text>
        <dbReference type="Rhea" id="RHEA:43892"/>
        <dbReference type="Rhea" id="RHEA-COMP:14737"/>
        <dbReference type="Rhea" id="RHEA-COMP:14739"/>
        <dbReference type="ChEBI" id="CHEBI:29917"/>
        <dbReference type="ChEBI" id="CHEBI:35235"/>
        <dbReference type="ChEBI" id="CHEBI:57972"/>
        <dbReference type="ChEBI" id="CHEBI:64428"/>
        <dbReference type="EC" id="2.8.1.7"/>
    </reaction>
</comment>
<dbReference type="InterPro" id="IPR000192">
    <property type="entry name" value="Aminotrans_V_dom"/>
</dbReference>
<sequence length="465" mass="53482">MDYIFTFKKYSPFSLYTLLKFWLGITIFVFPNLKKFFYIYSCKSSKKTSPLCLPISSFRLYLFYHIKMNKKIYFDNASTTKIDKRVLKKMFYYLNNNYGNYSSNNYIGLKIKKKIDKIKIKISKLLNCKKKEIIFTSGATEANNLAIKGFAFSNEKKKNFLTFNIEHKSVLNTYKKIESFGHKVFYLKAEKNGIYNVKKIKNKIKNIKIDMISILWVNNEIGVIQNVKKIGKICKNNKILLHIDGTQALGKINIDLLKNNIDFFTASAHKIHGPQGIGFLYKKKKIKICSEIQGGGQEMNLRSGTLATHQIIGLGKAIEISIREIKKNNKKIKKISKFLVKNLIKIEDTKINGSLKNRIPHNINISFGSVEGESLMLKINNISLSSGSACNSSSLEPSYVLKNIGVPIYRIHNSIRISLGKYNSIKEAKYFINKIKKSLKELRKISPLWDMYKNGISIKKFSNEI</sequence>
<keyword evidence="11" id="KW-0812">Transmembrane</keyword>
<evidence type="ECO:0000256" key="2">
    <source>
        <dbReference type="ARBA" id="ARBA00006490"/>
    </source>
</evidence>
<proteinExistence type="inferred from homology"/>
<evidence type="ECO:0000256" key="7">
    <source>
        <dbReference type="ARBA" id="ARBA00023004"/>
    </source>
</evidence>
<keyword evidence="4" id="KW-0808">Transferase</keyword>
<keyword evidence="8" id="KW-0411">Iron-sulfur</keyword>
<feature type="domain" description="Aminotransferase class V" evidence="12">
    <location>
        <begin position="72"/>
        <end position="430"/>
    </location>
</feature>
<dbReference type="Gene3D" id="3.40.640.10">
    <property type="entry name" value="Type I PLP-dependent aspartate aminotransferase-like (Major domain)"/>
    <property type="match status" value="1"/>
</dbReference>
<comment type="similarity">
    <text evidence="2">Belongs to the class-V pyridoxal-phosphate-dependent aminotransferase family. NifS/IscS subfamily.</text>
</comment>
<dbReference type="Proteomes" id="UP000257084">
    <property type="component" value="Chromosome"/>
</dbReference>
<evidence type="ECO:0000259" key="12">
    <source>
        <dbReference type="Pfam" id="PF00266"/>
    </source>
</evidence>